<gene>
    <name evidence="2" type="ORF">SAMN05444123_10688</name>
</gene>
<dbReference type="Proteomes" id="UP000199615">
    <property type="component" value="Unassembled WGS sequence"/>
</dbReference>
<evidence type="ECO:0000313" key="3">
    <source>
        <dbReference type="Proteomes" id="UP000199615"/>
    </source>
</evidence>
<dbReference type="InterPro" id="IPR011033">
    <property type="entry name" value="PRC_barrel-like_sf"/>
</dbReference>
<dbReference type="RefSeq" id="WP_092684340.1">
    <property type="nucleotide sequence ID" value="NZ_FODT01000006.1"/>
</dbReference>
<proteinExistence type="predicted"/>
<evidence type="ECO:0000259" key="1">
    <source>
        <dbReference type="Pfam" id="PF05239"/>
    </source>
</evidence>
<reference evidence="3" key="1">
    <citation type="submission" date="2016-10" db="EMBL/GenBank/DDBJ databases">
        <authorList>
            <person name="Varghese N."/>
            <person name="Submissions S."/>
        </authorList>
    </citation>
    <scope>NUCLEOTIDE SEQUENCE [LARGE SCALE GENOMIC DNA]</scope>
    <source>
        <strain evidence="3">DSM 123</strain>
    </source>
</reference>
<evidence type="ECO:0000313" key="2">
    <source>
        <dbReference type="EMBL" id="SEO93653.1"/>
    </source>
</evidence>
<feature type="domain" description="PRC-barrel" evidence="1">
    <location>
        <begin position="15"/>
        <end position="81"/>
    </location>
</feature>
<dbReference type="AlphaFoldDB" id="A0A1H8TSZ3"/>
<protein>
    <submittedName>
        <fullName evidence="2">PRC-barrel domain-containing protein</fullName>
    </submittedName>
</protein>
<organism evidence="2 3">
    <name type="scientific">Rhodopseudomonas pseudopalustris</name>
    <dbReference type="NCBI Taxonomy" id="1513892"/>
    <lineage>
        <taxon>Bacteria</taxon>
        <taxon>Pseudomonadati</taxon>
        <taxon>Pseudomonadota</taxon>
        <taxon>Alphaproteobacteria</taxon>
        <taxon>Hyphomicrobiales</taxon>
        <taxon>Nitrobacteraceae</taxon>
        <taxon>Rhodopseudomonas</taxon>
    </lineage>
</organism>
<dbReference type="OrthoDB" id="7274881at2"/>
<dbReference type="Pfam" id="PF05239">
    <property type="entry name" value="PRC"/>
    <property type="match status" value="1"/>
</dbReference>
<dbReference type="PANTHER" id="PTHR36505:SF1">
    <property type="entry name" value="BLR1072 PROTEIN"/>
    <property type="match status" value="1"/>
</dbReference>
<dbReference type="PANTHER" id="PTHR36505">
    <property type="entry name" value="BLR1072 PROTEIN"/>
    <property type="match status" value="1"/>
</dbReference>
<dbReference type="SUPFAM" id="SSF50346">
    <property type="entry name" value="PRC-barrel domain"/>
    <property type="match status" value="1"/>
</dbReference>
<accession>A0A1H8TSZ3</accession>
<dbReference type="Gene3D" id="2.30.30.240">
    <property type="entry name" value="PRC-barrel domain"/>
    <property type="match status" value="1"/>
</dbReference>
<sequence length="117" mass="12834">MTPATSETVSLIGSDKVQGTAVYGADGEKIGNIERVMIEKVSGKVSYAVLSFGGFLGIGDDHYPLPWPSLKYNVDLGGYQTMITTDQLERAPKYGRDDEYDWRGARKVDDYYGVALS</sequence>
<dbReference type="InterPro" id="IPR027275">
    <property type="entry name" value="PRC-brl_dom"/>
</dbReference>
<dbReference type="EMBL" id="FODT01000006">
    <property type="protein sequence ID" value="SEO93653.1"/>
    <property type="molecule type" value="Genomic_DNA"/>
</dbReference>
<name>A0A1H8TSZ3_9BRAD</name>
<keyword evidence="3" id="KW-1185">Reference proteome</keyword>